<proteinExistence type="predicted"/>
<keyword evidence="6 7" id="KW-0472">Membrane</keyword>
<feature type="transmembrane region" description="Helical" evidence="7">
    <location>
        <begin position="81"/>
        <end position="98"/>
    </location>
</feature>
<protein>
    <recommendedName>
        <fullName evidence="8">Amino acid transporter transmembrane domain-containing protein</fullName>
    </recommendedName>
</protein>
<dbReference type="PANTHER" id="PTHR22950:SF289">
    <property type="entry name" value="AMINO ACID TRANSPORTER AVT6C-LIKE"/>
    <property type="match status" value="1"/>
</dbReference>
<keyword evidence="4" id="KW-0029">Amino-acid transport</keyword>
<feature type="domain" description="Amino acid transporter transmembrane" evidence="8">
    <location>
        <begin position="13"/>
        <end position="192"/>
    </location>
</feature>
<keyword evidence="3 7" id="KW-0812">Transmembrane</keyword>
<evidence type="ECO:0000256" key="6">
    <source>
        <dbReference type="ARBA" id="ARBA00023136"/>
    </source>
</evidence>
<keyword evidence="5 7" id="KW-1133">Transmembrane helix</keyword>
<evidence type="ECO:0000256" key="7">
    <source>
        <dbReference type="SAM" id="Phobius"/>
    </source>
</evidence>
<dbReference type="InterPro" id="IPR013057">
    <property type="entry name" value="AA_transpt_TM"/>
</dbReference>
<dbReference type="Proteomes" id="UP001165190">
    <property type="component" value="Unassembled WGS sequence"/>
</dbReference>
<feature type="transmembrane region" description="Helical" evidence="7">
    <location>
        <begin position="27"/>
        <end position="51"/>
    </location>
</feature>
<dbReference type="AlphaFoldDB" id="A0A9W7I6Q6"/>
<gene>
    <name evidence="9" type="ORF">HRI_002657400</name>
</gene>
<evidence type="ECO:0000256" key="4">
    <source>
        <dbReference type="ARBA" id="ARBA00022970"/>
    </source>
</evidence>
<dbReference type="PANTHER" id="PTHR22950">
    <property type="entry name" value="AMINO ACID TRANSPORTER"/>
    <property type="match status" value="1"/>
</dbReference>
<evidence type="ECO:0000313" key="10">
    <source>
        <dbReference type="Proteomes" id="UP001165190"/>
    </source>
</evidence>
<comment type="subcellular location">
    <subcellularLocation>
        <location evidence="1">Membrane</location>
        <topology evidence="1">Multi-pass membrane protein</topology>
    </subcellularLocation>
</comment>
<name>A0A9W7I6Q6_HIBTR</name>
<reference evidence="9" key="1">
    <citation type="submission" date="2023-05" db="EMBL/GenBank/DDBJ databases">
        <title>Genome and transcriptome analyses reveal genes involved in the formation of fine ridges on petal epidermal cells in Hibiscus trionum.</title>
        <authorList>
            <person name="Koshimizu S."/>
            <person name="Masuda S."/>
            <person name="Ishii T."/>
            <person name="Shirasu K."/>
            <person name="Hoshino A."/>
            <person name="Arita M."/>
        </authorList>
    </citation>
    <scope>NUCLEOTIDE SEQUENCE</scope>
    <source>
        <strain evidence="9">Hamamatsu line</strain>
    </source>
</reference>
<evidence type="ECO:0000313" key="9">
    <source>
        <dbReference type="EMBL" id="GMI89881.1"/>
    </source>
</evidence>
<evidence type="ECO:0000256" key="1">
    <source>
        <dbReference type="ARBA" id="ARBA00004141"/>
    </source>
</evidence>
<dbReference type="Pfam" id="PF01490">
    <property type="entry name" value="Aa_trans"/>
    <property type="match status" value="1"/>
</dbReference>
<comment type="caution">
    <text evidence="9">The sequence shown here is derived from an EMBL/GenBank/DDBJ whole genome shotgun (WGS) entry which is preliminary data.</text>
</comment>
<keyword evidence="10" id="KW-1185">Reference proteome</keyword>
<dbReference type="OrthoDB" id="28208at2759"/>
<accession>A0A9W7I6Q6</accession>
<evidence type="ECO:0000259" key="8">
    <source>
        <dbReference type="Pfam" id="PF01490"/>
    </source>
</evidence>
<dbReference type="GO" id="GO:0031090">
    <property type="term" value="C:organelle membrane"/>
    <property type="evidence" value="ECO:0007669"/>
    <property type="project" value="UniProtKB-ARBA"/>
</dbReference>
<sequence>MFLWKSLDMNAVHPIRSELSIPSDMRYVVRVSLAICVAIYFSIGFFGYMLFGDFIMADILVNFDQILDSAVGRLINDTVRLSYAMHLALVFPVINFSLRANTDKLLFAKKPILAEDNSRFTILTCVLLDATYIIAIVLPNIWYFFQLCASISFIFPGAIVLRDVHGISTGKDKAMEILVIMLAILTSIIVMATNLWHVE</sequence>
<evidence type="ECO:0000256" key="2">
    <source>
        <dbReference type="ARBA" id="ARBA00022448"/>
    </source>
</evidence>
<feature type="transmembrane region" description="Helical" evidence="7">
    <location>
        <begin position="119"/>
        <end position="137"/>
    </location>
</feature>
<dbReference type="GO" id="GO:0015179">
    <property type="term" value="F:L-amino acid transmembrane transporter activity"/>
    <property type="evidence" value="ECO:0007669"/>
    <property type="project" value="TreeGrafter"/>
</dbReference>
<feature type="transmembrane region" description="Helical" evidence="7">
    <location>
        <begin position="143"/>
        <end position="162"/>
    </location>
</feature>
<organism evidence="9 10">
    <name type="scientific">Hibiscus trionum</name>
    <name type="common">Flower of an hour</name>
    <dbReference type="NCBI Taxonomy" id="183268"/>
    <lineage>
        <taxon>Eukaryota</taxon>
        <taxon>Viridiplantae</taxon>
        <taxon>Streptophyta</taxon>
        <taxon>Embryophyta</taxon>
        <taxon>Tracheophyta</taxon>
        <taxon>Spermatophyta</taxon>
        <taxon>Magnoliopsida</taxon>
        <taxon>eudicotyledons</taxon>
        <taxon>Gunneridae</taxon>
        <taxon>Pentapetalae</taxon>
        <taxon>rosids</taxon>
        <taxon>malvids</taxon>
        <taxon>Malvales</taxon>
        <taxon>Malvaceae</taxon>
        <taxon>Malvoideae</taxon>
        <taxon>Hibiscus</taxon>
    </lineage>
</organism>
<keyword evidence="2" id="KW-0813">Transport</keyword>
<evidence type="ECO:0000256" key="3">
    <source>
        <dbReference type="ARBA" id="ARBA00022692"/>
    </source>
</evidence>
<dbReference type="EMBL" id="BSYR01000023">
    <property type="protein sequence ID" value="GMI89881.1"/>
    <property type="molecule type" value="Genomic_DNA"/>
</dbReference>
<feature type="transmembrane region" description="Helical" evidence="7">
    <location>
        <begin position="174"/>
        <end position="196"/>
    </location>
</feature>
<evidence type="ECO:0000256" key="5">
    <source>
        <dbReference type="ARBA" id="ARBA00022989"/>
    </source>
</evidence>